<reference evidence="2 3" key="1">
    <citation type="submission" date="2022-02" db="EMBL/GenBank/DDBJ databases">
        <authorList>
            <person name="Cha I.-T."/>
            <person name="Lee K.-E."/>
            <person name="Park S.-J."/>
        </authorList>
    </citation>
    <scope>NUCLEOTIDE SEQUENCE [LARGE SCALE GENOMIC DNA]</scope>
    <source>
        <strain evidence="2 3">K3R-10</strain>
    </source>
</reference>
<keyword evidence="1" id="KW-1133">Transmembrane helix</keyword>
<evidence type="ECO:0000313" key="3">
    <source>
        <dbReference type="Proteomes" id="UP001232117"/>
    </source>
</evidence>
<name>A0ABY8N6G9_9FLAO</name>
<sequence>MKLRPSEEAWDRLDELLNQEENNSEKIGFNRLIVALGFMVLIYFGVLLLID</sequence>
<proteinExistence type="predicted"/>
<keyword evidence="1" id="KW-0472">Membrane</keyword>
<organism evidence="2 3">
    <name type="scientific">Flavobacterium keumense</name>
    <dbReference type="NCBI Taxonomy" id="1306518"/>
    <lineage>
        <taxon>Bacteria</taxon>
        <taxon>Pseudomonadati</taxon>
        <taxon>Bacteroidota</taxon>
        <taxon>Flavobacteriia</taxon>
        <taxon>Flavobacteriales</taxon>
        <taxon>Flavobacteriaceae</taxon>
        <taxon>Flavobacterium</taxon>
    </lineage>
</organism>
<dbReference type="RefSeq" id="WP_264532458.1">
    <property type="nucleotide sequence ID" value="NZ_CP092332.1"/>
</dbReference>
<feature type="transmembrane region" description="Helical" evidence="1">
    <location>
        <begin position="32"/>
        <end position="50"/>
    </location>
</feature>
<accession>A0ABY8N6G9</accession>
<protein>
    <submittedName>
        <fullName evidence="2">Uncharacterized protein</fullName>
    </submittedName>
</protein>
<evidence type="ECO:0000256" key="1">
    <source>
        <dbReference type="SAM" id="Phobius"/>
    </source>
</evidence>
<keyword evidence="3" id="KW-1185">Reference proteome</keyword>
<gene>
    <name evidence="2" type="ORF">MG292_00960</name>
</gene>
<reference evidence="2 3" key="2">
    <citation type="submission" date="2023-06" db="EMBL/GenBank/DDBJ databases">
        <title>Complete Genome Sequence of Flavobacterium keumense K3R-10.</title>
        <authorList>
            <person name="Jeong H."/>
            <person name="Jhang S.Y."/>
            <person name="Kim J.N."/>
        </authorList>
    </citation>
    <scope>NUCLEOTIDE SEQUENCE [LARGE SCALE GENOMIC DNA]</scope>
    <source>
        <strain evidence="2 3">K3R-10</strain>
    </source>
</reference>
<dbReference type="EMBL" id="CP092332">
    <property type="protein sequence ID" value="WGK94829.1"/>
    <property type="molecule type" value="Genomic_DNA"/>
</dbReference>
<dbReference type="Proteomes" id="UP001232117">
    <property type="component" value="Chromosome"/>
</dbReference>
<evidence type="ECO:0000313" key="2">
    <source>
        <dbReference type="EMBL" id="WGK94829.1"/>
    </source>
</evidence>
<keyword evidence="1" id="KW-0812">Transmembrane</keyword>